<accession>A0AAE0SQ57</accession>
<keyword evidence="9" id="KW-0446">Lipid-binding</keyword>
<keyword evidence="13" id="KW-1135">Mitochondrion nucleoid</keyword>
<keyword evidence="20" id="KW-1185">Reference proteome</keyword>
<dbReference type="AlphaFoldDB" id="A0AAE0SQ57"/>
<dbReference type="InterPro" id="IPR027417">
    <property type="entry name" value="P-loop_NTPase"/>
</dbReference>
<keyword evidence="3" id="KW-0547">Nucleotide-binding</keyword>
<evidence type="ECO:0000256" key="15">
    <source>
        <dbReference type="ARBA" id="ARBA00048954"/>
    </source>
</evidence>
<dbReference type="GO" id="GO:0042645">
    <property type="term" value="C:mitochondrial nucleoid"/>
    <property type="evidence" value="ECO:0007669"/>
    <property type="project" value="UniProtKB-SubCell"/>
</dbReference>
<gene>
    <name evidence="19" type="ORF">CHS0354_025418</name>
</gene>
<dbReference type="GO" id="GO:0043139">
    <property type="term" value="F:5'-3' DNA helicase activity"/>
    <property type="evidence" value="ECO:0007669"/>
    <property type="project" value="UniProtKB-EC"/>
</dbReference>
<dbReference type="InterPro" id="IPR007694">
    <property type="entry name" value="DNA_helicase_DnaB-like_C"/>
</dbReference>
<dbReference type="SUPFAM" id="SSF56731">
    <property type="entry name" value="DNA primase core"/>
    <property type="match status" value="1"/>
</dbReference>
<dbReference type="SUPFAM" id="SSF52540">
    <property type="entry name" value="P-loop containing nucleoside triphosphate hydrolases"/>
    <property type="match status" value="1"/>
</dbReference>
<dbReference type="InterPro" id="IPR034154">
    <property type="entry name" value="TOPRIM_DnaG/twinkle"/>
</dbReference>
<keyword evidence="5" id="KW-0378">Hydrolase</keyword>
<dbReference type="EC" id="5.6.2.3" evidence="14"/>
<dbReference type="GO" id="GO:0005743">
    <property type="term" value="C:mitochondrial inner membrane"/>
    <property type="evidence" value="ECO:0007669"/>
    <property type="project" value="UniProtKB-SubCell"/>
</dbReference>
<dbReference type="GO" id="GO:0006264">
    <property type="term" value="P:mitochondrial DNA replication"/>
    <property type="evidence" value="ECO:0007669"/>
    <property type="project" value="TreeGrafter"/>
</dbReference>
<evidence type="ECO:0000256" key="3">
    <source>
        <dbReference type="ARBA" id="ARBA00022741"/>
    </source>
</evidence>
<keyword evidence="7" id="KW-0067">ATP-binding</keyword>
<reference evidence="19" key="3">
    <citation type="submission" date="2023-05" db="EMBL/GenBank/DDBJ databases">
        <authorList>
            <person name="Smith C.H."/>
        </authorList>
    </citation>
    <scope>NUCLEOTIDE SEQUENCE</scope>
    <source>
        <strain evidence="19">CHS0354</strain>
        <tissue evidence="19">Mantle</tissue>
    </source>
</reference>
<evidence type="ECO:0000256" key="11">
    <source>
        <dbReference type="ARBA" id="ARBA00023136"/>
    </source>
</evidence>
<evidence type="ECO:0000256" key="10">
    <source>
        <dbReference type="ARBA" id="ARBA00023128"/>
    </source>
</evidence>
<evidence type="ECO:0000256" key="14">
    <source>
        <dbReference type="ARBA" id="ARBA00044969"/>
    </source>
</evidence>
<proteinExistence type="predicted"/>
<dbReference type="CDD" id="cd01122">
    <property type="entry name" value="Twinkle_C"/>
    <property type="match status" value="1"/>
</dbReference>
<evidence type="ECO:0000313" key="19">
    <source>
        <dbReference type="EMBL" id="KAK3595781.1"/>
    </source>
</evidence>
<comment type="subcellular location">
    <subcellularLocation>
        <location evidence="2">Mitochondrion inner membrane</location>
        <topology evidence="2">Peripheral membrane protein</topology>
    </subcellularLocation>
    <subcellularLocation>
        <location evidence="1">Mitochondrion matrix</location>
        <location evidence="1">Mitochondrion nucleoid</location>
    </subcellularLocation>
</comment>
<dbReference type="GO" id="GO:0003697">
    <property type="term" value="F:single-stranded DNA binding"/>
    <property type="evidence" value="ECO:0007669"/>
    <property type="project" value="InterPro"/>
</dbReference>
<evidence type="ECO:0000256" key="7">
    <source>
        <dbReference type="ARBA" id="ARBA00022840"/>
    </source>
</evidence>
<evidence type="ECO:0000256" key="4">
    <source>
        <dbReference type="ARBA" id="ARBA00022792"/>
    </source>
</evidence>
<name>A0AAE0SQ57_9BIVA</name>
<keyword evidence="10" id="KW-0496">Mitochondrion</keyword>
<reference evidence="19" key="2">
    <citation type="journal article" date="2021" name="Genome Biol. Evol.">
        <title>Developing a high-quality reference genome for a parasitic bivalve with doubly uniparental inheritance (Bivalvia: Unionida).</title>
        <authorList>
            <person name="Smith C.H."/>
        </authorList>
    </citation>
    <scope>NUCLEOTIDE SEQUENCE</scope>
    <source>
        <strain evidence="19">CHS0354</strain>
        <tissue evidence="19">Mantle</tissue>
    </source>
</reference>
<organism evidence="19 20">
    <name type="scientific">Potamilus streckersoni</name>
    <dbReference type="NCBI Taxonomy" id="2493646"/>
    <lineage>
        <taxon>Eukaryota</taxon>
        <taxon>Metazoa</taxon>
        <taxon>Spiralia</taxon>
        <taxon>Lophotrochozoa</taxon>
        <taxon>Mollusca</taxon>
        <taxon>Bivalvia</taxon>
        <taxon>Autobranchia</taxon>
        <taxon>Heteroconchia</taxon>
        <taxon>Palaeoheterodonta</taxon>
        <taxon>Unionida</taxon>
        <taxon>Unionoidea</taxon>
        <taxon>Unionidae</taxon>
        <taxon>Ambleminae</taxon>
        <taxon>Lampsilini</taxon>
        <taxon>Potamilus</taxon>
    </lineage>
</organism>
<evidence type="ECO:0000256" key="1">
    <source>
        <dbReference type="ARBA" id="ARBA00004436"/>
    </source>
</evidence>
<keyword evidence="11" id="KW-0472">Membrane</keyword>
<keyword evidence="12" id="KW-0413">Isomerase</keyword>
<evidence type="ECO:0000256" key="13">
    <source>
        <dbReference type="ARBA" id="ARBA00023271"/>
    </source>
</evidence>
<keyword evidence="6" id="KW-0347">Helicase</keyword>
<comment type="caution">
    <text evidence="19">The sequence shown here is derived from an EMBL/GenBank/DDBJ whole genome shotgun (WGS) entry which is preliminary data.</text>
</comment>
<evidence type="ECO:0000256" key="2">
    <source>
        <dbReference type="ARBA" id="ARBA00004637"/>
    </source>
</evidence>
<keyword evidence="4" id="KW-0999">Mitochondrion inner membrane</keyword>
<evidence type="ECO:0000256" key="17">
    <source>
        <dbReference type="SAM" id="MobiDB-lite"/>
    </source>
</evidence>
<evidence type="ECO:0000256" key="16">
    <source>
        <dbReference type="ARBA" id="ARBA00075597"/>
    </source>
</evidence>
<dbReference type="EMBL" id="JAEAOA010001512">
    <property type="protein sequence ID" value="KAK3595781.1"/>
    <property type="molecule type" value="Genomic_DNA"/>
</dbReference>
<evidence type="ECO:0000256" key="8">
    <source>
        <dbReference type="ARBA" id="ARBA00022946"/>
    </source>
</evidence>
<dbReference type="Gene3D" id="3.40.50.300">
    <property type="entry name" value="P-loop containing nucleotide triphosphate hydrolases"/>
    <property type="match status" value="1"/>
</dbReference>
<dbReference type="Pfam" id="PF13481">
    <property type="entry name" value="AAA_25"/>
    <property type="match status" value="1"/>
</dbReference>
<dbReference type="GO" id="GO:0005524">
    <property type="term" value="F:ATP binding"/>
    <property type="evidence" value="ECO:0007669"/>
    <property type="project" value="UniProtKB-KW"/>
</dbReference>
<evidence type="ECO:0000256" key="5">
    <source>
        <dbReference type="ARBA" id="ARBA00022801"/>
    </source>
</evidence>
<evidence type="ECO:0000313" key="20">
    <source>
        <dbReference type="Proteomes" id="UP001195483"/>
    </source>
</evidence>
<sequence>MAKRLALILPNIFCGNAFLIRQLSRTPTCSCIRHLADLKGGKPTLNESYIQQVLTSHYMKFESGFTCLKTICPKLGKSKTKIIDSEMLYINKTTGHFVCNSCGARGEWPELEENLKTLSHQKQRKNCFRDASTVEYVIKVEPESVRDILKNAVPVKDLPHEEFAAIQEKFGFQELTVATLSTYNVHYDQSAGHLLLPYVSVDKIVTGIKRLTVVTSEEGSHSFIRETFVPPRNPVTELFGWQVDDKDTDEVIITKSEFDVMAVYQKTKLMALSLPKGSSVLPVESLPSLERFAKITLWFGNDVKAWESSKQFVKKLNEQRCFVFWQNGETPVPLQAIQEKISLIKVLKKSKPAYYKSIVSFTQMRNEVFAEFTHFQQAAGVKWKNYPTLNKLLKGHRRGELTIFTGPTGSGKTTFISDYSIDLCMQGVNTLWGSFEIKNSRLNKIMLQQFAKKDLTNHMDEFDFYADKFAELPLYFMTFFGQENHDTVLETMKHAVYAYDIAHVVVDNLQFMLGIDRKADRFHQQDLTLAAFRRFATSMNCHVTLVIHPRKEEDNEELTQASIFGSAKATQEADNVLILQDKRLIAKNTKYIQVTKNRFDGDLGVMFLKFDKESRSFIVPEKSKRVSKQQTPGSEDTEGQAVTKEEES</sequence>
<keyword evidence="8" id="KW-0809">Transit peptide</keyword>
<dbReference type="GO" id="GO:0008289">
    <property type="term" value="F:lipid binding"/>
    <property type="evidence" value="ECO:0007669"/>
    <property type="project" value="UniProtKB-KW"/>
</dbReference>
<feature type="domain" description="SF4 helicase" evidence="18">
    <location>
        <begin position="375"/>
        <end position="624"/>
    </location>
</feature>
<evidence type="ECO:0000259" key="18">
    <source>
        <dbReference type="PROSITE" id="PS51199"/>
    </source>
</evidence>
<dbReference type="PROSITE" id="PS51199">
    <property type="entry name" value="SF4_HELICASE"/>
    <property type="match status" value="1"/>
</dbReference>
<dbReference type="FunFam" id="3.40.50.300:FF:000845">
    <property type="entry name" value="Mitochondrial helicase twinkle"/>
    <property type="match status" value="1"/>
</dbReference>
<dbReference type="PANTHER" id="PTHR12873">
    <property type="entry name" value="T7-LIKE MITOCHONDRIAL DNA HELICASE"/>
    <property type="match status" value="1"/>
</dbReference>
<comment type="catalytic activity">
    <reaction evidence="15">
        <text>ATP + H2O = ADP + phosphate + H(+)</text>
        <dbReference type="Rhea" id="RHEA:13065"/>
        <dbReference type="ChEBI" id="CHEBI:15377"/>
        <dbReference type="ChEBI" id="CHEBI:15378"/>
        <dbReference type="ChEBI" id="CHEBI:30616"/>
        <dbReference type="ChEBI" id="CHEBI:43474"/>
        <dbReference type="ChEBI" id="CHEBI:456216"/>
        <dbReference type="EC" id="5.6.2.3"/>
    </reaction>
</comment>
<dbReference type="Gene3D" id="3.40.1360.10">
    <property type="match status" value="1"/>
</dbReference>
<dbReference type="PANTHER" id="PTHR12873:SF0">
    <property type="entry name" value="TWINKLE MTDNA HELICASE"/>
    <property type="match status" value="1"/>
</dbReference>
<reference evidence="19" key="1">
    <citation type="journal article" date="2021" name="Genome Biol. Evol.">
        <title>A High-Quality Reference Genome for a Parasitic Bivalve with Doubly Uniparental Inheritance (Bivalvia: Unionida).</title>
        <authorList>
            <person name="Smith C.H."/>
        </authorList>
    </citation>
    <scope>NUCLEOTIDE SEQUENCE</scope>
    <source>
        <strain evidence="19">CHS0354</strain>
    </source>
</reference>
<dbReference type="InterPro" id="IPR027032">
    <property type="entry name" value="Twinkle-like"/>
</dbReference>
<dbReference type="CDD" id="cd01029">
    <property type="entry name" value="TOPRIM_primases"/>
    <property type="match status" value="1"/>
</dbReference>
<feature type="region of interest" description="Disordered" evidence="17">
    <location>
        <begin position="621"/>
        <end position="648"/>
    </location>
</feature>
<evidence type="ECO:0000256" key="6">
    <source>
        <dbReference type="ARBA" id="ARBA00022806"/>
    </source>
</evidence>
<evidence type="ECO:0000256" key="9">
    <source>
        <dbReference type="ARBA" id="ARBA00023121"/>
    </source>
</evidence>
<evidence type="ECO:0000256" key="12">
    <source>
        <dbReference type="ARBA" id="ARBA00023235"/>
    </source>
</evidence>
<protein>
    <recommendedName>
        <fullName evidence="14">DNA 5'-3' helicase</fullName>
        <ecNumber evidence="14">5.6.2.3</ecNumber>
    </recommendedName>
    <alternativeName>
        <fullName evidence="16">Twinkle protein, mitochondrial</fullName>
    </alternativeName>
</protein>
<dbReference type="GO" id="GO:0016787">
    <property type="term" value="F:hydrolase activity"/>
    <property type="evidence" value="ECO:0007669"/>
    <property type="project" value="UniProtKB-KW"/>
</dbReference>
<dbReference type="Proteomes" id="UP001195483">
    <property type="component" value="Unassembled WGS sequence"/>
</dbReference>